<evidence type="ECO:0000313" key="5">
    <source>
        <dbReference type="Proteomes" id="UP000199161"/>
    </source>
</evidence>
<dbReference type="SUPFAM" id="SSF64438">
    <property type="entry name" value="CNF1/YfiH-like putative cysteine hydrolases"/>
    <property type="match status" value="1"/>
</dbReference>
<evidence type="ECO:0000256" key="3">
    <source>
        <dbReference type="HAMAP-Rule" id="MF_01440"/>
    </source>
</evidence>
<evidence type="ECO:0000313" key="4">
    <source>
        <dbReference type="EMBL" id="SFC10568.1"/>
    </source>
</evidence>
<dbReference type="Gene3D" id="3.30.1330.200">
    <property type="match status" value="1"/>
</dbReference>
<organism evidence="4 5">
    <name type="scientific">Natronobacterium haloterrestre</name>
    <name type="common">Halobiforma haloterrestris</name>
    <dbReference type="NCBI Taxonomy" id="148448"/>
    <lineage>
        <taxon>Archaea</taxon>
        <taxon>Methanobacteriati</taxon>
        <taxon>Methanobacteriota</taxon>
        <taxon>Stenosarchaea group</taxon>
        <taxon>Halobacteria</taxon>
        <taxon>Halobacteriales</taxon>
        <taxon>Natrialbaceae</taxon>
        <taxon>Natronobacterium</taxon>
    </lineage>
</organism>
<comment type="catalytic activity">
    <reaction evidence="3">
        <text>L-glutaminyl-[protein] + H2O = L-glutamyl-[protein] + NH4(+)</text>
        <dbReference type="Rhea" id="RHEA:16441"/>
        <dbReference type="Rhea" id="RHEA-COMP:10207"/>
        <dbReference type="Rhea" id="RHEA-COMP:10208"/>
        <dbReference type="ChEBI" id="CHEBI:15377"/>
        <dbReference type="ChEBI" id="CHEBI:28938"/>
        <dbReference type="ChEBI" id="CHEBI:29973"/>
        <dbReference type="ChEBI" id="CHEBI:30011"/>
        <dbReference type="EC" id="3.5.1.44"/>
    </reaction>
</comment>
<dbReference type="GO" id="GO:0050568">
    <property type="term" value="F:protein-glutamine glutaminase activity"/>
    <property type="evidence" value="ECO:0007669"/>
    <property type="project" value="UniProtKB-UniRule"/>
</dbReference>
<dbReference type="CDD" id="cd16352">
    <property type="entry name" value="CheD"/>
    <property type="match status" value="1"/>
</dbReference>
<proteinExistence type="inferred from homology"/>
<dbReference type="PANTHER" id="PTHR35147">
    <property type="entry name" value="CHEMORECEPTOR GLUTAMINE DEAMIDASE CHED-RELATED"/>
    <property type="match status" value="1"/>
</dbReference>
<dbReference type="EC" id="3.5.1.44" evidence="3"/>
<name>A0A1I1GL03_NATHA</name>
<dbReference type="InterPro" id="IPR038592">
    <property type="entry name" value="CheD-like_sf"/>
</dbReference>
<reference evidence="5" key="1">
    <citation type="submission" date="2016-10" db="EMBL/GenBank/DDBJ databases">
        <authorList>
            <person name="Varghese N."/>
            <person name="Submissions S."/>
        </authorList>
    </citation>
    <scope>NUCLEOTIDE SEQUENCE [LARGE SCALE GENOMIC DNA]</scope>
    <source>
        <strain evidence="5">DSM 13078</strain>
    </source>
</reference>
<accession>A0A1I1GL03</accession>
<gene>
    <name evidence="3" type="primary">cheD</name>
    <name evidence="4" type="ORF">SAMN05444422_104294</name>
</gene>
<evidence type="ECO:0000256" key="2">
    <source>
        <dbReference type="ARBA" id="ARBA00022801"/>
    </source>
</evidence>
<dbReference type="GO" id="GO:0006935">
    <property type="term" value="P:chemotaxis"/>
    <property type="evidence" value="ECO:0007669"/>
    <property type="project" value="UniProtKB-UniRule"/>
</dbReference>
<dbReference type="InterPro" id="IPR011324">
    <property type="entry name" value="Cytotoxic_necrot_fac-like_cat"/>
</dbReference>
<dbReference type="OrthoDB" id="10499at2157"/>
<dbReference type="EMBL" id="FOKW01000004">
    <property type="protein sequence ID" value="SFC10568.1"/>
    <property type="molecule type" value="Genomic_DNA"/>
</dbReference>
<dbReference type="RefSeq" id="WP_089787748.1">
    <property type="nucleotide sequence ID" value="NZ_FOKW01000004.1"/>
</dbReference>
<keyword evidence="1 3" id="KW-0145">Chemotaxis</keyword>
<keyword evidence="2 3" id="KW-0378">Hydrolase</keyword>
<dbReference type="Pfam" id="PF03975">
    <property type="entry name" value="CheD"/>
    <property type="match status" value="1"/>
</dbReference>
<dbReference type="PANTHER" id="PTHR35147:SF1">
    <property type="entry name" value="CHEMORECEPTOR GLUTAMINE DEAMIDASE CHED-RELATED"/>
    <property type="match status" value="1"/>
</dbReference>
<comment type="similarity">
    <text evidence="3">Belongs to the CheD family.</text>
</comment>
<keyword evidence="5" id="KW-1185">Reference proteome</keyword>
<sequence>MKTYGTEPGAPTPVQVGISELAVSDGDETLRSYGLGSCLAIALYDPDSEIGGLAHAMLPDGDAAENSDRKPGKYADTAIRALLRRMVEKGASYTSVEAKIAGGSDMFEFDSFGDGVGQRNVVAARDELEKLGVPLVAEDVGGDRGRTVEFTPGSGTLLVKISESDGTTGVTEL</sequence>
<dbReference type="HAMAP" id="MF_01440">
    <property type="entry name" value="CheD"/>
    <property type="match status" value="1"/>
</dbReference>
<evidence type="ECO:0000256" key="1">
    <source>
        <dbReference type="ARBA" id="ARBA00022500"/>
    </source>
</evidence>
<dbReference type="InterPro" id="IPR005659">
    <property type="entry name" value="Chemorcpt_Glu_NH3ase_CheD"/>
</dbReference>
<protein>
    <recommendedName>
        <fullName evidence="3">Probable chemoreceptor glutamine deamidase CheD</fullName>
        <ecNumber evidence="3">3.5.1.44</ecNumber>
    </recommendedName>
</protein>
<dbReference type="AlphaFoldDB" id="A0A1I1GL03"/>
<dbReference type="Proteomes" id="UP000199161">
    <property type="component" value="Unassembled WGS sequence"/>
</dbReference>
<comment type="function">
    <text evidence="3">Probably deamidates glutamine residues to glutamate on methyl-accepting chemotaxis receptors (MCPs), playing an important role in chemotaxis.</text>
</comment>